<name>A0AAD4Q3N3_9EURO</name>
<feature type="compositionally biased region" description="Low complexity" evidence="1">
    <location>
        <begin position="292"/>
        <end position="330"/>
    </location>
</feature>
<evidence type="ECO:0000313" key="2">
    <source>
        <dbReference type="EMBL" id="KAH8701961.1"/>
    </source>
</evidence>
<evidence type="ECO:0000256" key="1">
    <source>
        <dbReference type="SAM" id="MobiDB-lite"/>
    </source>
</evidence>
<organism evidence="2 3">
    <name type="scientific">Talaromyces proteolyticus</name>
    <dbReference type="NCBI Taxonomy" id="1131652"/>
    <lineage>
        <taxon>Eukaryota</taxon>
        <taxon>Fungi</taxon>
        <taxon>Dikarya</taxon>
        <taxon>Ascomycota</taxon>
        <taxon>Pezizomycotina</taxon>
        <taxon>Eurotiomycetes</taxon>
        <taxon>Eurotiomycetidae</taxon>
        <taxon>Eurotiales</taxon>
        <taxon>Trichocomaceae</taxon>
        <taxon>Talaromyces</taxon>
        <taxon>Talaromyces sect. Bacilispori</taxon>
    </lineage>
</organism>
<feature type="compositionally biased region" description="Polar residues" evidence="1">
    <location>
        <begin position="381"/>
        <end position="416"/>
    </location>
</feature>
<feature type="compositionally biased region" description="Polar residues" evidence="1">
    <location>
        <begin position="263"/>
        <end position="276"/>
    </location>
</feature>
<evidence type="ECO:0000313" key="3">
    <source>
        <dbReference type="Proteomes" id="UP001201262"/>
    </source>
</evidence>
<feature type="compositionally biased region" description="Polar residues" evidence="1">
    <location>
        <begin position="232"/>
        <end position="243"/>
    </location>
</feature>
<feature type="region of interest" description="Disordered" evidence="1">
    <location>
        <begin position="221"/>
        <end position="506"/>
    </location>
</feature>
<protein>
    <submittedName>
        <fullName evidence="2">Uncharacterized protein</fullName>
    </submittedName>
</protein>
<reference evidence="2" key="1">
    <citation type="submission" date="2021-12" db="EMBL/GenBank/DDBJ databases">
        <title>Convergent genome expansion in fungi linked to evolution of root-endophyte symbiosis.</title>
        <authorList>
            <consortium name="DOE Joint Genome Institute"/>
            <person name="Ke Y.-H."/>
            <person name="Bonito G."/>
            <person name="Liao H.-L."/>
            <person name="Looney B."/>
            <person name="Rojas-Flechas A."/>
            <person name="Nash J."/>
            <person name="Hameed K."/>
            <person name="Schadt C."/>
            <person name="Martin F."/>
            <person name="Crous P.W."/>
            <person name="Miettinen O."/>
            <person name="Magnuson J.K."/>
            <person name="Labbe J."/>
            <person name="Jacobson D."/>
            <person name="Doktycz M.J."/>
            <person name="Veneault-Fourrey C."/>
            <person name="Kuo A."/>
            <person name="Mondo S."/>
            <person name="Calhoun S."/>
            <person name="Riley R."/>
            <person name="Ohm R."/>
            <person name="LaButti K."/>
            <person name="Andreopoulos B."/>
            <person name="Pangilinan J."/>
            <person name="Nolan M."/>
            <person name="Tritt A."/>
            <person name="Clum A."/>
            <person name="Lipzen A."/>
            <person name="Daum C."/>
            <person name="Barry K."/>
            <person name="Grigoriev I.V."/>
            <person name="Vilgalys R."/>
        </authorList>
    </citation>
    <scope>NUCLEOTIDE SEQUENCE</scope>
    <source>
        <strain evidence="2">PMI_201</strain>
    </source>
</reference>
<sequence length="506" mass="55024">METSMVHPPQLEGKSHDHDEPLQLHSMPTWKRYESEEEEVSETSSVRAFTPSDAESGNDDTADSSASEAEYGVVIENGMPSPSQEVSDESSSIYSRRLSVVTAKRASAVTYYTDGRMGSDDSAREYVTPPLSPSSVPFLGGEEEEEEEQQVFEAKKVQYTAPTMRPNIIFIQNPESPKRPENLRKRSSTASGLSSPDRSKRYSAMFFRDISQDGEVAYVESQKHVRARSAQRVGSSPYRSRGTSPAKGGNANADAETRPQWPRRNTSLRSTGSVYMTPSDEVPRARSRPRSIRSSGLASDQMSSSSRSSKQLSTHNSSTSSLHNSSTFSFEPCSPDSADKTKSAAPHPLSIITTLSPAPIQFTGPFGTTENASGLTPHARSASTQSDIDPTYTPCSPYSPMEPQNSQLKSIDTTPQILRPGPPGLYGLRHNPSLTLVTRPEDLEPSSADPHQPRRFSRDWSISSPASAKPSSKSANGTSAMKSLMGGFRGLGRPRKRSLAPAPNQS</sequence>
<feature type="compositionally biased region" description="Low complexity" evidence="1">
    <location>
        <begin position="463"/>
        <end position="475"/>
    </location>
</feature>
<dbReference type="GeneID" id="70244013"/>
<feature type="region of interest" description="Disordered" evidence="1">
    <location>
        <begin position="167"/>
        <end position="201"/>
    </location>
</feature>
<accession>A0AAD4Q3N3</accession>
<keyword evidence="3" id="KW-1185">Reference proteome</keyword>
<proteinExistence type="predicted"/>
<gene>
    <name evidence="2" type="ORF">BGW36DRAFT_356105</name>
</gene>
<feature type="region of interest" description="Disordered" evidence="1">
    <location>
        <begin position="1"/>
        <end position="70"/>
    </location>
</feature>
<dbReference type="Proteomes" id="UP001201262">
    <property type="component" value="Unassembled WGS sequence"/>
</dbReference>
<dbReference type="EMBL" id="JAJTJA010000003">
    <property type="protein sequence ID" value="KAH8701961.1"/>
    <property type="molecule type" value="Genomic_DNA"/>
</dbReference>
<dbReference type="AlphaFoldDB" id="A0AAD4Q3N3"/>
<dbReference type="RefSeq" id="XP_046075337.1">
    <property type="nucleotide sequence ID" value="XM_046213726.1"/>
</dbReference>
<feature type="compositionally biased region" description="Basic and acidic residues" evidence="1">
    <location>
        <begin position="13"/>
        <end position="22"/>
    </location>
</feature>
<feature type="region of interest" description="Disordered" evidence="1">
    <location>
        <begin position="114"/>
        <end position="145"/>
    </location>
</feature>
<comment type="caution">
    <text evidence="2">The sequence shown here is derived from an EMBL/GenBank/DDBJ whole genome shotgun (WGS) entry which is preliminary data.</text>
</comment>